<evidence type="ECO:0000313" key="1">
    <source>
        <dbReference type="EMBL" id="KAB5314978.1"/>
    </source>
</evidence>
<dbReference type="EMBL" id="WCLE01000012">
    <property type="protein sequence ID" value="KAB5314978.1"/>
    <property type="molecule type" value="Genomic_DNA"/>
</dbReference>
<name>A0A7J5LDR7_BACSE</name>
<accession>A0A7J5LDR7</accession>
<dbReference type="RefSeq" id="WP_151871362.1">
    <property type="nucleotide sequence ID" value="NZ_RCXV01000012.1"/>
</dbReference>
<reference evidence="1 2" key="1">
    <citation type="journal article" date="2019" name="Nat. Med.">
        <title>A library of human gut bacterial isolates paired with longitudinal multiomics data enables mechanistic microbiome research.</title>
        <authorList>
            <person name="Poyet M."/>
            <person name="Groussin M."/>
            <person name="Gibbons S.M."/>
            <person name="Avila-Pacheco J."/>
            <person name="Jiang X."/>
            <person name="Kearney S.M."/>
            <person name="Perrotta A.R."/>
            <person name="Berdy B."/>
            <person name="Zhao S."/>
            <person name="Lieberman T.D."/>
            <person name="Swanson P.K."/>
            <person name="Smith M."/>
            <person name="Roesemann S."/>
            <person name="Alexander J.E."/>
            <person name="Rich S.A."/>
            <person name="Livny J."/>
            <person name="Vlamakis H."/>
            <person name="Clish C."/>
            <person name="Bullock K."/>
            <person name="Deik A."/>
            <person name="Scott J."/>
            <person name="Pierce K.A."/>
            <person name="Xavier R.J."/>
            <person name="Alm E.J."/>
        </authorList>
    </citation>
    <scope>NUCLEOTIDE SEQUENCE [LARGE SCALE GENOMIC DNA]</scope>
    <source>
        <strain evidence="1 2">BIOML-A6</strain>
    </source>
</reference>
<sequence>MKNVTKLAKKSAGLSQRCSICPLLRRCDPEINRICFDSFVEGFKKGAKTAEKEINKKFKSEKK</sequence>
<proteinExistence type="predicted"/>
<comment type="caution">
    <text evidence="1">The sequence shown here is derived from an EMBL/GenBank/DDBJ whole genome shotgun (WGS) entry which is preliminary data.</text>
</comment>
<dbReference type="Proteomes" id="UP000467334">
    <property type="component" value="Unassembled WGS sequence"/>
</dbReference>
<gene>
    <name evidence="1" type="ORF">F9958_07520</name>
</gene>
<protein>
    <submittedName>
        <fullName evidence="1">Uncharacterized protein</fullName>
    </submittedName>
</protein>
<organism evidence="1 2">
    <name type="scientific">Bacteroides stercoris</name>
    <dbReference type="NCBI Taxonomy" id="46506"/>
    <lineage>
        <taxon>Bacteria</taxon>
        <taxon>Pseudomonadati</taxon>
        <taxon>Bacteroidota</taxon>
        <taxon>Bacteroidia</taxon>
        <taxon>Bacteroidales</taxon>
        <taxon>Bacteroidaceae</taxon>
        <taxon>Bacteroides</taxon>
    </lineage>
</organism>
<dbReference type="AlphaFoldDB" id="A0A7J5LDR7"/>
<evidence type="ECO:0000313" key="2">
    <source>
        <dbReference type="Proteomes" id="UP000467334"/>
    </source>
</evidence>